<gene>
    <name evidence="2" type="ORF">O3G_MSEX009838</name>
</gene>
<evidence type="ECO:0000313" key="3">
    <source>
        <dbReference type="Proteomes" id="UP000791440"/>
    </source>
</evidence>
<dbReference type="InterPro" id="IPR000477">
    <property type="entry name" value="RT_dom"/>
</dbReference>
<dbReference type="InterPro" id="IPR043502">
    <property type="entry name" value="DNA/RNA_pol_sf"/>
</dbReference>
<dbReference type="Proteomes" id="UP000791440">
    <property type="component" value="Unassembled WGS sequence"/>
</dbReference>
<reference evidence="2" key="1">
    <citation type="journal article" date="2016" name="Insect Biochem. Mol. Biol.">
        <title>Multifaceted biological insights from a draft genome sequence of the tobacco hornworm moth, Manduca sexta.</title>
        <authorList>
            <person name="Kanost M.R."/>
            <person name="Arrese E.L."/>
            <person name="Cao X."/>
            <person name="Chen Y.R."/>
            <person name="Chellapilla S."/>
            <person name="Goldsmith M.R."/>
            <person name="Grosse-Wilde E."/>
            <person name="Heckel D.G."/>
            <person name="Herndon N."/>
            <person name="Jiang H."/>
            <person name="Papanicolaou A."/>
            <person name="Qu J."/>
            <person name="Soulages J.L."/>
            <person name="Vogel H."/>
            <person name="Walters J."/>
            <person name="Waterhouse R.M."/>
            <person name="Ahn S.J."/>
            <person name="Almeida F.C."/>
            <person name="An C."/>
            <person name="Aqrawi P."/>
            <person name="Bretschneider A."/>
            <person name="Bryant W.B."/>
            <person name="Bucks S."/>
            <person name="Chao H."/>
            <person name="Chevignon G."/>
            <person name="Christen J.M."/>
            <person name="Clarke D.F."/>
            <person name="Dittmer N.T."/>
            <person name="Ferguson L.C.F."/>
            <person name="Garavelou S."/>
            <person name="Gordon K.H.J."/>
            <person name="Gunaratna R.T."/>
            <person name="Han Y."/>
            <person name="Hauser F."/>
            <person name="He Y."/>
            <person name="Heidel-Fischer H."/>
            <person name="Hirsh A."/>
            <person name="Hu Y."/>
            <person name="Jiang H."/>
            <person name="Kalra D."/>
            <person name="Klinner C."/>
            <person name="Konig C."/>
            <person name="Kovar C."/>
            <person name="Kroll A.R."/>
            <person name="Kuwar S.S."/>
            <person name="Lee S.L."/>
            <person name="Lehman R."/>
            <person name="Li K."/>
            <person name="Li Z."/>
            <person name="Liang H."/>
            <person name="Lovelace S."/>
            <person name="Lu Z."/>
            <person name="Mansfield J.H."/>
            <person name="McCulloch K.J."/>
            <person name="Mathew T."/>
            <person name="Morton B."/>
            <person name="Muzny D.M."/>
            <person name="Neunemann D."/>
            <person name="Ongeri F."/>
            <person name="Pauchet Y."/>
            <person name="Pu L.L."/>
            <person name="Pyrousis I."/>
            <person name="Rao X.J."/>
            <person name="Redding A."/>
            <person name="Roesel C."/>
            <person name="Sanchez-Gracia A."/>
            <person name="Schaack S."/>
            <person name="Shukla A."/>
            <person name="Tetreau G."/>
            <person name="Wang Y."/>
            <person name="Xiong G.H."/>
            <person name="Traut W."/>
            <person name="Walsh T.K."/>
            <person name="Worley K.C."/>
            <person name="Wu D."/>
            <person name="Wu W."/>
            <person name="Wu Y.Q."/>
            <person name="Zhang X."/>
            <person name="Zou Z."/>
            <person name="Zucker H."/>
            <person name="Briscoe A.D."/>
            <person name="Burmester T."/>
            <person name="Clem R.J."/>
            <person name="Feyereisen R."/>
            <person name="Grimmelikhuijzen C.J.P."/>
            <person name="Hamodrakas S.J."/>
            <person name="Hansson B.S."/>
            <person name="Huguet E."/>
            <person name="Jermiin L.S."/>
            <person name="Lan Q."/>
            <person name="Lehman H.K."/>
            <person name="Lorenzen M."/>
            <person name="Merzendorfer H."/>
            <person name="Michalopoulos I."/>
            <person name="Morton D.B."/>
            <person name="Muthukrishnan S."/>
            <person name="Oakeshott J.G."/>
            <person name="Palmer W."/>
            <person name="Park Y."/>
            <person name="Passarelli A.L."/>
            <person name="Rozas J."/>
            <person name="Schwartz L.M."/>
            <person name="Smith W."/>
            <person name="Southgate A."/>
            <person name="Vilcinskas A."/>
            <person name="Vogt R."/>
            <person name="Wang P."/>
            <person name="Werren J."/>
            <person name="Yu X.Q."/>
            <person name="Zhou J.J."/>
            <person name="Brown S.J."/>
            <person name="Scherer S.E."/>
            <person name="Richards S."/>
            <person name="Blissard G.W."/>
        </authorList>
    </citation>
    <scope>NUCLEOTIDE SEQUENCE</scope>
</reference>
<evidence type="ECO:0000259" key="1">
    <source>
        <dbReference type="Pfam" id="PF00078"/>
    </source>
</evidence>
<accession>A0A921ZF14</accession>
<protein>
    <recommendedName>
        <fullName evidence="1">Reverse transcriptase domain-containing protein</fullName>
    </recommendedName>
</protein>
<dbReference type="OrthoDB" id="2194416at2759"/>
<comment type="caution">
    <text evidence="2">The sequence shown here is derived from an EMBL/GenBank/DDBJ whole genome shotgun (WGS) entry which is preliminary data.</text>
</comment>
<dbReference type="PANTHER" id="PTHR35450">
    <property type="entry name" value="REVERSE TRANSCRIPTASE DOMAIN-CONTAINING PROTEIN"/>
    <property type="match status" value="1"/>
</dbReference>
<dbReference type="EMBL" id="JH668518">
    <property type="protein sequence ID" value="KAG6456631.1"/>
    <property type="molecule type" value="Genomic_DNA"/>
</dbReference>
<proteinExistence type="predicted"/>
<organism evidence="2 3">
    <name type="scientific">Manduca sexta</name>
    <name type="common">Tobacco hawkmoth</name>
    <name type="synonym">Tobacco hornworm</name>
    <dbReference type="NCBI Taxonomy" id="7130"/>
    <lineage>
        <taxon>Eukaryota</taxon>
        <taxon>Metazoa</taxon>
        <taxon>Ecdysozoa</taxon>
        <taxon>Arthropoda</taxon>
        <taxon>Hexapoda</taxon>
        <taxon>Insecta</taxon>
        <taxon>Pterygota</taxon>
        <taxon>Neoptera</taxon>
        <taxon>Endopterygota</taxon>
        <taxon>Lepidoptera</taxon>
        <taxon>Glossata</taxon>
        <taxon>Ditrysia</taxon>
        <taxon>Bombycoidea</taxon>
        <taxon>Sphingidae</taxon>
        <taxon>Sphinginae</taxon>
        <taxon>Sphingini</taxon>
        <taxon>Manduca</taxon>
    </lineage>
</organism>
<name>A0A921ZF14_MANSE</name>
<dbReference type="GO" id="GO:0071897">
    <property type="term" value="P:DNA biosynthetic process"/>
    <property type="evidence" value="ECO:0007669"/>
    <property type="project" value="UniProtKB-ARBA"/>
</dbReference>
<keyword evidence="3" id="KW-1185">Reference proteome</keyword>
<dbReference type="AlphaFoldDB" id="A0A921ZF14"/>
<dbReference type="PANTHER" id="PTHR35450:SF2">
    <property type="entry name" value="REVERSE TRANSCRIPTASE DOMAIN-CONTAINING PROTEIN"/>
    <property type="match status" value="1"/>
</dbReference>
<dbReference type="SUPFAM" id="SSF56672">
    <property type="entry name" value="DNA/RNA polymerases"/>
    <property type="match status" value="1"/>
</dbReference>
<evidence type="ECO:0000313" key="2">
    <source>
        <dbReference type="EMBL" id="KAG6456631.1"/>
    </source>
</evidence>
<sequence>MPTKEAIQNFWTNILTNPTPYNTEATWITEIERSAINIERHQFEDIDVGNVRDAVRKTQNWKTPGIDKIQNYYLKYFTSAHKHIAQLFNRMVKGLEPIDSWFTTVHVILIPKCDDTQDPKNWCPIACLPSMYKLLTSIMANELYVHCDKNDILAPEQRGCRRRVRGCKDHLMINKSILEDAHKCQKNLSMAWIDYRKAFDSMSHDWLLRILDLYKCPPIIRSFLEMVMPT</sequence>
<dbReference type="Pfam" id="PF00078">
    <property type="entry name" value="RVT_1"/>
    <property type="match status" value="1"/>
</dbReference>
<feature type="domain" description="Reverse transcriptase" evidence="1">
    <location>
        <begin position="110"/>
        <end position="224"/>
    </location>
</feature>
<reference evidence="2" key="2">
    <citation type="submission" date="2020-12" db="EMBL/GenBank/DDBJ databases">
        <authorList>
            <person name="Kanost M."/>
        </authorList>
    </citation>
    <scope>NUCLEOTIDE SEQUENCE</scope>
</reference>